<keyword evidence="1" id="KW-0805">Transcription regulation</keyword>
<dbReference type="PANTHER" id="PTHR30055">
    <property type="entry name" value="HTH-TYPE TRANSCRIPTIONAL REGULATOR RUTR"/>
    <property type="match status" value="1"/>
</dbReference>
<dbReference type="RefSeq" id="WP_142259241.1">
    <property type="nucleotide sequence ID" value="NZ_BMPV01000007.1"/>
</dbReference>
<evidence type="ECO:0000313" key="7">
    <source>
        <dbReference type="EMBL" id="TQM75176.1"/>
    </source>
</evidence>
<dbReference type="InterPro" id="IPR009057">
    <property type="entry name" value="Homeodomain-like_sf"/>
</dbReference>
<evidence type="ECO:0000313" key="8">
    <source>
        <dbReference type="Proteomes" id="UP000319213"/>
    </source>
</evidence>
<dbReference type="PRINTS" id="PR00455">
    <property type="entry name" value="HTHTETR"/>
</dbReference>
<dbReference type="Gene3D" id="1.10.357.10">
    <property type="entry name" value="Tetracycline Repressor, domain 2"/>
    <property type="match status" value="1"/>
</dbReference>
<gene>
    <name evidence="7" type="ORF">FHX40_1877</name>
</gene>
<evidence type="ECO:0000256" key="4">
    <source>
        <dbReference type="PROSITE-ProRule" id="PRU00335"/>
    </source>
</evidence>
<keyword evidence="2 4" id="KW-0238">DNA-binding</keyword>
<dbReference type="PANTHER" id="PTHR30055:SF238">
    <property type="entry name" value="MYCOFACTOCIN BIOSYNTHESIS TRANSCRIPTIONAL REGULATOR MFTR-RELATED"/>
    <property type="match status" value="1"/>
</dbReference>
<dbReference type="OrthoDB" id="8688418at2"/>
<dbReference type="GO" id="GO:0003700">
    <property type="term" value="F:DNA-binding transcription factor activity"/>
    <property type="evidence" value="ECO:0007669"/>
    <property type="project" value="TreeGrafter"/>
</dbReference>
<dbReference type="EMBL" id="VFPQ01000001">
    <property type="protein sequence ID" value="TQM75176.1"/>
    <property type="molecule type" value="Genomic_DNA"/>
</dbReference>
<comment type="caution">
    <text evidence="7">The sequence shown here is derived from an EMBL/GenBank/DDBJ whole genome shotgun (WGS) entry which is preliminary data.</text>
</comment>
<evidence type="ECO:0000256" key="1">
    <source>
        <dbReference type="ARBA" id="ARBA00023015"/>
    </source>
</evidence>
<sequence>METSRPVAVDRPARGRRQRTSHAELERVAFGLFAEKGFDQTTIDDIAEAAGIGRRTFFNYYASKNDLVWGRFEHDVARLRRLLAAAPPDVPIMDALREAVVEFNTYDPSVLPEHRTRMRLILNVPALQADSTLRYHLWAAAVAEFVAHRTGHPVDGLVPRLVGQTALAAAITAYRQWLDDESSDLTALIAEAMRLIGTGFTDEALTADR</sequence>
<dbReference type="Gene3D" id="1.10.10.60">
    <property type="entry name" value="Homeodomain-like"/>
    <property type="match status" value="1"/>
</dbReference>
<dbReference type="AlphaFoldDB" id="A0A543IX84"/>
<dbReference type="GO" id="GO:0000976">
    <property type="term" value="F:transcription cis-regulatory region binding"/>
    <property type="evidence" value="ECO:0007669"/>
    <property type="project" value="TreeGrafter"/>
</dbReference>
<dbReference type="PROSITE" id="PS50977">
    <property type="entry name" value="HTH_TETR_2"/>
    <property type="match status" value="1"/>
</dbReference>
<accession>A0A543IX84</accession>
<feature type="DNA-binding region" description="H-T-H motif" evidence="4">
    <location>
        <begin position="42"/>
        <end position="61"/>
    </location>
</feature>
<dbReference type="InterPro" id="IPR001647">
    <property type="entry name" value="HTH_TetR"/>
</dbReference>
<evidence type="ECO:0000256" key="2">
    <source>
        <dbReference type="ARBA" id="ARBA00023125"/>
    </source>
</evidence>
<evidence type="ECO:0000256" key="3">
    <source>
        <dbReference type="ARBA" id="ARBA00023163"/>
    </source>
</evidence>
<feature type="domain" description="HTH tetR-type" evidence="6">
    <location>
        <begin position="19"/>
        <end position="79"/>
    </location>
</feature>
<name>A0A543IX84_9ACTN</name>
<keyword evidence="8" id="KW-1185">Reference proteome</keyword>
<feature type="region of interest" description="Disordered" evidence="5">
    <location>
        <begin position="1"/>
        <end position="20"/>
    </location>
</feature>
<reference evidence="7 8" key="1">
    <citation type="submission" date="2019-06" db="EMBL/GenBank/DDBJ databases">
        <title>Sequencing the genomes of 1000 actinobacteria strains.</title>
        <authorList>
            <person name="Klenk H.-P."/>
        </authorList>
    </citation>
    <scope>NUCLEOTIDE SEQUENCE [LARGE SCALE GENOMIC DNA]</scope>
    <source>
        <strain evidence="7 8">DSM 43186</strain>
    </source>
</reference>
<keyword evidence="3" id="KW-0804">Transcription</keyword>
<protein>
    <submittedName>
        <fullName evidence="7">TetR family transcriptional regulator</fullName>
    </submittedName>
</protein>
<evidence type="ECO:0000259" key="6">
    <source>
        <dbReference type="PROSITE" id="PS50977"/>
    </source>
</evidence>
<dbReference type="Proteomes" id="UP000319213">
    <property type="component" value="Unassembled WGS sequence"/>
</dbReference>
<dbReference type="NCBIfam" id="TIGR03968">
    <property type="entry name" value="mycofact_TetR"/>
    <property type="match status" value="1"/>
</dbReference>
<evidence type="ECO:0000256" key="5">
    <source>
        <dbReference type="SAM" id="MobiDB-lite"/>
    </source>
</evidence>
<dbReference type="Pfam" id="PF17754">
    <property type="entry name" value="TetR_C_14"/>
    <property type="match status" value="1"/>
</dbReference>
<organism evidence="7 8">
    <name type="scientific">Thermopolyspora flexuosa</name>
    <dbReference type="NCBI Taxonomy" id="103836"/>
    <lineage>
        <taxon>Bacteria</taxon>
        <taxon>Bacillati</taxon>
        <taxon>Actinomycetota</taxon>
        <taxon>Actinomycetes</taxon>
        <taxon>Streptosporangiales</taxon>
        <taxon>Streptosporangiaceae</taxon>
        <taxon>Thermopolyspora</taxon>
    </lineage>
</organism>
<dbReference type="InterPro" id="IPR041347">
    <property type="entry name" value="MftR_C"/>
</dbReference>
<dbReference type="SUPFAM" id="SSF46689">
    <property type="entry name" value="Homeodomain-like"/>
    <property type="match status" value="1"/>
</dbReference>
<dbReference type="Pfam" id="PF00440">
    <property type="entry name" value="TetR_N"/>
    <property type="match status" value="1"/>
</dbReference>
<dbReference type="InterPro" id="IPR023851">
    <property type="entry name" value="Tscrpt_reg_TetR-type"/>
</dbReference>
<proteinExistence type="predicted"/>
<dbReference type="InterPro" id="IPR050109">
    <property type="entry name" value="HTH-type_TetR-like_transc_reg"/>
</dbReference>